<comment type="caution">
    <text evidence="5">The sequence shown here is derived from an EMBL/GenBank/DDBJ whole genome shotgun (WGS) entry which is preliminary data.</text>
</comment>
<dbReference type="AlphaFoldDB" id="A0A2W1LMI9"/>
<protein>
    <submittedName>
        <fullName evidence="5">ABC transporter ATP-binding protein</fullName>
    </submittedName>
</protein>
<dbReference type="Pfam" id="PF00005">
    <property type="entry name" value="ABC_tran"/>
    <property type="match status" value="1"/>
</dbReference>
<dbReference type="PANTHER" id="PTHR42939:SF2">
    <property type="entry name" value="ABC-TYPE TRANSPORTER ATP-BINDING PROTEIN ECSA"/>
    <property type="match status" value="1"/>
</dbReference>
<dbReference type="InterPro" id="IPR017871">
    <property type="entry name" value="ABC_transporter-like_CS"/>
</dbReference>
<feature type="domain" description="ABC transporter" evidence="4">
    <location>
        <begin position="9"/>
        <end position="233"/>
    </location>
</feature>
<dbReference type="PANTHER" id="PTHR42939">
    <property type="entry name" value="ABC TRANSPORTER ATP-BINDING PROTEIN ALBC-RELATED"/>
    <property type="match status" value="1"/>
</dbReference>
<dbReference type="Proteomes" id="UP000249522">
    <property type="component" value="Unassembled WGS sequence"/>
</dbReference>
<name>A0A2W1LMI9_9BACL</name>
<evidence type="ECO:0000256" key="3">
    <source>
        <dbReference type="ARBA" id="ARBA00022840"/>
    </source>
</evidence>
<dbReference type="InterPro" id="IPR051782">
    <property type="entry name" value="ABC_Transporter_VariousFunc"/>
</dbReference>
<evidence type="ECO:0000256" key="2">
    <source>
        <dbReference type="ARBA" id="ARBA00022741"/>
    </source>
</evidence>
<dbReference type="GO" id="GO:0016887">
    <property type="term" value="F:ATP hydrolysis activity"/>
    <property type="evidence" value="ECO:0007669"/>
    <property type="project" value="InterPro"/>
</dbReference>
<keyword evidence="2" id="KW-0547">Nucleotide-binding</keyword>
<dbReference type="PROSITE" id="PS50893">
    <property type="entry name" value="ABC_TRANSPORTER_2"/>
    <property type="match status" value="1"/>
</dbReference>
<dbReference type="SUPFAM" id="SSF52540">
    <property type="entry name" value="P-loop containing nucleoside triphosphate hydrolases"/>
    <property type="match status" value="1"/>
</dbReference>
<proteinExistence type="predicted"/>
<evidence type="ECO:0000313" key="5">
    <source>
        <dbReference type="EMBL" id="PZD95654.1"/>
    </source>
</evidence>
<dbReference type="PROSITE" id="PS00211">
    <property type="entry name" value="ABC_TRANSPORTER_1"/>
    <property type="match status" value="1"/>
</dbReference>
<accession>A0A2W1LMI9</accession>
<keyword evidence="3 5" id="KW-0067">ATP-binding</keyword>
<gene>
    <name evidence="5" type="ORF">DNH61_14140</name>
</gene>
<organism evidence="5 6">
    <name type="scientific">Paenibacillus sambharensis</name>
    <dbReference type="NCBI Taxonomy" id="1803190"/>
    <lineage>
        <taxon>Bacteria</taxon>
        <taxon>Bacillati</taxon>
        <taxon>Bacillota</taxon>
        <taxon>Bacilli</taxon>
        <taxon>Bacillales</taxon>
        <taxon>Paenibacillaceae</taxon>
        <taxon>Paenibacillus</taxon>
    </lineage>
</organism>
<dbReference type="SMART" id="SM00382">
    <property type="entry name" value="AAA"/>
    <property type="match status" value="1"/>
</dbReference>
<dbReference type="RefSeq" id="WP_111147284.1">
    <property type="nucleotide sequence ID" value="NZ_QKRB01000044.1"/>
</dbReference>
<sequence>MSTNTEESGRLNVAIRQAGYDAQAPVIRDVAFEVRAGELVGLIGPNGAGKSTTIKSILGLLKHLEGEVVFGGASGRYAYVPEQPVMYEAFTLWEHLRLAASAFGIDEQTFASRADRLLGTFRLTNVKHELPVTFSKGMQQKLMLIIGFMLEPDIYIVDEPFIGLDPRATKDLLDLLDMERQRGAGILMSTHVLDTAERICDRFILLDQGSVMAEGTLPRVREQAGCPADATLFDCFYALT</sequence>
<keyword evidence="1" id="KW-0813">Transport</keyword>
<keyword evidence="6" id="KW-1185">Reference proteome</keyword>
<dbReference type="EMBL" id="QKRB01000044">
    <property type="protein sequence ID" value="PZD95654.1"/>
    <property type="molecule type" value="Genomic_DNA"/>
</dbReference>
<reference evidence="5 6" key="1">
    <citation type="submission" date="2018-06" db="EMBL/GenBank/DDBJ databases">
        <title>Paenibacillus imtechensis sp. nov.</title>
        <authorList>
            <person name="Pinnaka A.K."/>
            <person name="Singh H."/>
            <person name="Kaur M."/>
        </authorList>
    </citation>
    <scope>NUCLEOTIDE SEQUENCE [LARGE SCALE GENOMIC DNA]</scope>
    <source>
        <strain evidence="5 6">SMB1</strain>
    </source>
</reference>
<evidence type="ECO:0000313" key="6">
    <source>
        <dbReference type="Proteomes" id="UP000249522"/>
    </source>
</evidence>
<dbReference type="Gene3D" id="3.40.50.300">
    <property type="entry name" value="P-loop containing nucleotide triphosphate hydrolases"/>
    <property type="match status" value="1"/>
</dbReference>
<evidence type="ECO:0000256" key="1">
    <source>
        <dbReference type="ARBA" id="ARBA00022448"/>
    </source>
</evidence>
<dbReference type="InterPro" id="IPR027417">
    <property type="entry name" value="P-loop_NTPase"/>
</dbReference>
<dbReference type="InterPro" id="IPR003439">
    <property type="entry name" value="ABC_transporter-like_ATP-bd"/>
</dbReference>
<dbReference type="GO" id="GO:0005524">
    <property type="term" value="F:ATP binding"/>
    <property type="evidence" value="ECO:0007669"/>
    <property type="project" value="UniProtKB-KW"/>
</dbReference>
<dbReference type="CDD" id="cd03230">
    <property type="entry name" value="ABC_DR_subfamily_A"/>
    <property type="match status" value="1"/>
</dbReference>
<evidence type="ECO:0000259" key="4">
    <source>
        <dbReference type="PROSITE" id="PS50893"/>
    </source>
</evidence>
<dbReference type="InterPro" id="IPR003593">
    <property type="entry name" value="AAA+_ATPase"/>
</dbReference>